<dbReference type="RefSeq" id="WP_189070210.1">
    <property type="nucleotide sequence ID" value="NZ_BMPE01000015.1"/>
</dbReference>
<proteinExistence type="predicted"/>
<reference evidence="2" key="1">
    <citation type="journal article" date="2019" name="Int. J. Syst. Evol. Microbiol.">
        <title>The Global Catalogue of Microorganisms (GCM) 10K type strain sequencing project: providing services to taxonomists for standard genome sequencing and annotation.</title>
        <authorList>
            <consortium name="The Broad Institute Genomics Platform"/>
            <consortium name="The Broad Institute Genome Sequencing Center for Infectious Disease"/>
            <person name="Wu L."/>
            <person name="Ma J."/>
        </authorList>
    </citation>
    <scope>NUCLEOTIDE SEQUENCE [LARGE SCALE GENOMIC DNA]</scope>
    <source>
        <strain evidence="2">JCM 19173</strain>
    </source>
</reference>
<evidence type="ECO:0000313" key="1">
    <source>
        <dbReference type="EMBL" id="GGL12800.1"/>
    </source>
</evidence>
<name>A0ABQ2FNZ9_9DEIO</name>
<gene>
    <name evidence="1" type="ORF">GCM10010844_34390</name>
</gene>
<dbReference type="Proteomes" id="UP000604341">
    <property type="component" value="Unassembled WGS sequence"/>
</dbReference>
<protein>
    <submittedName>
        <fullName evidence="1">Uncharacterized protein</fullName>
    </submittedName>
</protein>
<accession>A0ABQ2FNZ9</accession>
<comment type="caution">
    <text evidence="1">The sequence shown here is derived from an EMBL/GenBank/DDBJ whole genome shotgun (WGS) entry which is preliminary data.</text>
</comment>
<dbReference type="EMBL" id="BMPE01000015">
    <property type="protein sequence ID" value="GGL12800.1"/>
    <property type="molecule type" value="Genomic_DNA"/>
</dbReference>
<evidence type="ECO:0000313" key="2">
    <source>
        <dbReference type="Proteomes" id="UP000604341"/>
    </source>
</evidence>
<keyword evidence="2" id="KW-1185">Reference proteome</keyword>
<organism evidence="1 2">
    <name type="scientific">Deinococcus radiotolerans</name>
    <dbReference type="NCBI Taxonomy" id="1309407"/>
    <lineage>
        <taxon>Bacteria</taxon>
        <taxon>Thermotogati</taxon>
        <taxon>Deinococcota</taxon>
        <taxon>Deinococci</taxon>
        <taxon>Deinococcales</taxon>
        <taxon>Deinococcaceae</taxon>
        <taxon>Deinococcus</taxon>
    </lineage>
</organism>
<sequence>MELKRAFGVQRDAVSWAEQDRQPVAVVGRLHFRGTGARLEVWTGLAWTPVRHLAELSEVLADASALRHAPVLDQS</sequence>